<feature type="region of interest" description="Disordered" evidence="1">
    <location>
        <begin position="1"/>
        <end position="43"/>
    </location>
</feature>
<dbReference type="AlphaFoldDB" id="A0A133UG05"/>
<organism evidence="2 3">
    <name type="scientific">candidate division MSBL1 archaeon SCGC-AAA259E22</name>
    <dbReference type="NCBI Taxonomy" id="1698265"/>
    <lineage>
        <taxon>Archaea</taxon>
        <taxon>Methanobacteriati</taxon>
        <taxon>Methanobacteriota</taxon>
        <taxon>candidate division MSBL1</taxon>
    </lineage>
</organism>
<accession>A0A133UG05</accession>
<dbReference type="EMBL" id="LHXP01000027">
    <property type="protein sequence ID" value="KXA93163.1"/>
    <property type="molecule type" value="Genomic_DNA"/>
</dbReference>
<reference evidence="2 3" key="1">
    <citation type="journal article" date="2016" name="Sci. Rep.">
        <title>Metabolic traits of an uncultured archaeal lineage -MSBL1- from brine pools of the Red Sea.</title>
        <authorList>
            <person name="Mwirichia R."/>
            <person name="Alam I."/>
            <person name="Rashid M."/>
            <person name="Vinu M."/>
            <person name="Ba-Alawi W."/>
            <person name="Anthony Kamau A."/>
            <person name="Kamanda Ngugi D."/>
            <person name="Goker M."/>
            <person name="Klenk H.P."/>
            <person name="Bajic V."/>
            <person name="Stingl U."/>
        </authorList>
    </citation>
    <scope>NUCLEOTIDE SEQUENCE [LARGE SCALE GENOMIC DNA]</scope>
    <source>
        <strain evidence="2">SCGC-AAA259E22</strain>
    </source>
</reference>
<dbReference type="Proteomes" id="UP000070657">
    <property type="component" value="Unassembled WGS sequence"/>
</dbReference>
<proteinExistence type="predicted"/>
<gene>
    <name evidence="2" type="ORF">AKJ66_02660</name>
</gene>
<evidence type="ECO:0000313" key="3">
    <source>
        <dbReference type="Proteomes" id="UP000070657"/>
    </source>
</evidence>
<feature type="compositionally biased region" description="Pro residues" evidence="1">
    <location>
        <begin position="1"/>
        <end position="12"/>
    </location>
</feature>
<sequence length="287" mass="32243">MTVPFYGPPGFPGPAFLATAGNRGDREGDPELPSAPGREPREKLPGEVVFRLSGPGVHGASSPLALPWNRGKEAGRRNEFVYFTEEGEKALYLPIEAPRAGGAERISMMCQAMRRLRLREQEIVAPVLFHQRSAQSAAVITNVEAEGRDEEIVYPDLMTYLVHEPNAWFGNDAVAVEVDAHPQKKRFIRHFEDIRNRIEVPTLLVVSDENSRALAQKHLKEEGAEIVERLDPKSDPKDVEVVAVNPENVELPSAVEAEHDPDKRLYRQMRESCKVNGLMKEYREFVK</sequence>
<name>A0A133UG05_9EURY</name>
<comment type="caution">
    <text evidence="2">The sequence shown here is derived from an EMBL/GenBank/DDBJ whole genome shotgun (WGS) entry which is preliminary data.</text>
</comment>
<evidence type="ECO:0000313" key="2">
    <source>
        <dbReference type="EMBL" id="KXA93163.1"/>
    </source>
</evidence>
<evidence type="ECO:0000256" key="1">
    <source>
        <dbReference type="SAM" id="MobiDB-lite"/>
    </source>
</evidence>
<protein>
    <submittedName>
        <fullName evidence="2">Uncharacterized protein</fullName>
    </submittedName>
</protein>
<keyword evidence="3" id="KW-1185">Reference proteome</keyword>